<gene>
    <name evidence="1" type="ORF">JCM6294_574</name>
</gene>
<accession>W4PF25</accession>
<dbReference type="eggNOG" id="ENOG5030XI6">
    <property type="taxonomic scope" value="Bacteria"/>
</dbReference>
<name>W4PF25_9BACE</name>
<reference evidence="2" key="1">
    <citation type="journal article" date="2014" name="Genome">
        <title>Draft Genome Sequences of Three Strains of Bacteroides pyogenes Isolated from a Cat and Swine.</title>
        <authorList>
            <person name="Sakamoto M."/>
            <person name="Oshima K."/>
            <person name="Suda W."/>
            <person name="Kitamura K."/>
            <person name="Iida T."/>
            <person name="Hattori M."/>
            <person name="Ohkuma M."/>
        </authorList>
    </citation>
    <scope>NUCLEOTIDE SEQUENCE [LARGE SCALE GENOMIC DNA]</scope>
    <source>
        <strain evidence="2">JCM 6294</strain>
    </source>
</reference>
<organism evidence="1 2">
    <name type="scientific">Bacteroides pyogenes DSM 20611 = JCM 6294</name>
    <dbReference type="NCBI Taxonomy" id="1121100"/>
    <lineage>
        <taxon>Bacteria</taxon>
        <taxon>Pseudomonadati</taxon>
        <taxon>Bacteroidota</taxon>
        <taxon>Bacteroidia</taxon>
        <taxon>Bacteroidales</taxon>
        <taxon>Bacteroidaceae</taxon>
        <taxon>Bacteroides</taxon>
    </lineage>
</organism>
<evidence type="ECO:0000313" key="1">
    <source>
        <dbReference type="EMBL" id="GAE17779.1"/>
    </source>
</evidence>
<evidence type="ECO:0000313" key="2">
    <source>
        <dbReference type="Proteomes" id="UP000018842"/>
    </source>
</evidence>
<protein>
    <submittedName>
        <fullName evidence="1">Uncharacterized protein</fullName>
    </submittedName>
</protein>
<dbReference type="STRING" id="1121100.GCA_000428105_02050"/>
<proteinExistence type="predicted"/>
<comment type="caution">
    <text evidence="1">The sequence shown here is derived from an EMBL/GenBank/DDBJ whole genome shotgun (WGS) entry which is preliminary data.</text>
</comment>
<dbReference type="AlphaFoldDB" id="W4PF25"/>
<sequence length="189" mass="20184">MPNMTITKKTTDLNTLFNDVKEVYFKNSEIKTSDLGEESLTGLMELPVLKDGVNFDTGSADITPVKLTTGATWTSKVSKGDPDISFQVASIDAEVNDLLMSKGNPIAAAKGLIDGKTYKGAAYSLAPKKVVGSLVVKSEDGQSFIILPKVEIYSSFVAADGDNPAYFNLSVTPMENSEGSDIMILSLSE</sequence>
<dbReference type="RefSeq" id="WP_027325388.1">
    <property type="nucleotide sequence ID" value="NZ_ATZH01000029.1"/>
</dbReference>
<dbReference type="Proteomes" id="UP000018842">
    <property type="component" value="Unassembled WGS sequence"/>
</dbReference>
<dbReference type="EMBL" id="BAIR01000003">
    <property type="protein sequence ID" value="GAE17779.1"/>
    <property type="molecule type" value="Genomic_DNA"/>
</dbReference>